<evidence type="ECO:0000256" key="2">
    <source>
        <dbReference type="ARBA" id="ARBA00023125"/>
    </source>
</evidence>
<evidence type="ECO:0000256" key="1">
    <source>
        <dbReference type="ARBA" id="ARBA00023015"/>
    </source>
</evidence>
<organism evidence="6 7">
    <name type="scientific">Microbispora catharanthi</name>
    <dbReference type="NCBI Taxonomy" id="1712871"/>
    <lineage>
        <taxon>Bacteria</taxon>
        <taxon>Bacillati</taxon>
        <taxon>Actinomycetota</taxon>
        <taxon>Actinomycetes</taxon>
        <taxon>Streptosporangiales</taxon>
        <taxon>Streptosporangiaceae</taxon>
        <taxon>Microbispora</taxon>
    </lineage>
</organism>
<dbReference type="SUPFAM" id="SSF46689">
    <property type="entry name" value="Homeodomain-like"/>
    <property type="match status" value="2"/>
</dbReference>
<dbReference type="PANTHER" id="PTHR46796">
    <property type="entry name" value="HTH-TYPE TRANSCRIPTIONAL ACTIVATOR RHAS-RELATED"/>
    <property type="match status" value="1"/>
</dbReference>
<name>A0A5N6C0A4_9ACTN</name>
<protein>
    <submittedName>
        <fullName evidence="6">Helix-turn-helix domain-containing protein</fullName>
    </submittedName>
</protein>
<keyword evidence="1" id="KW-0805">Transcription regulation</keyword>
<dbReference type="PROSITE" id="PS01124">
    <property type="entry name" value="HTH_ARAC_FAMILY_2"/>
    <property type="match status" value="1"/>
</dbReference>
<dbReference type="Pfam" id="PF12833">
    <property type="entry name" value="HTH_18"/>
    <property type="match status" value="1"/>
</dbReference>
<dbReference type="Proteomes" id="UP000313066">
    <property type="component" value="Unassembled WGS sequence"/>
</dbReference>
<dbReference type="InterPro" id="IPR018062">
    <property type="entry name" value="HTH_AraC-typ_CS"/>
</dbReference>
<dbReference type="InterPro" id="IPR003313">
    <property type="entry name" value="AraC-bd"/>
</dbReference>
<dbReference type="Gene3D" id="1.10.10.60">
    <property type="entry name" value="Homeodomain-like"/>
    <property type="match status" value="1"/>
</dbReference>
<proteinExistence type="predicted"/>
<dbReference type="InterPro" id="IPR009057">
    <property type="entry name" value="Homeodomain-like_sf"/>
</dbReference>
<dbReference type="Pfam" id="PF02311">
    <property type="entry name" value="AraC_binding"/>
    <property type="match status" value="1"/>
</dbReference>
<evidence type="ECO:0000256" key="4">
    <source>
        <dbReference type="ARBA" id="ARBA00023163"/>
    </source>
</evidence>
<evidence type="ECO:0000259" key="5">
    <source>
        <dbReference type="PROSITE" id="PS01124"/>
    </source>
</evidence>
<evidence type="ECO:0000313" key="6">
    <source>
        <dbReference type="EMBL" id="KAB8186179.1"/>
    </source>
</evidence>
<evidence type="ECO:0000313" key="7">
    <source>
        <dbReference type="Proteomes" id="UP000313066"/>
    </source>
</evidence>
<dbReference type="GO" id="GO:0043565">
    <property type="term" value="F:sequence-specific DNA binding"/>
    <property type="evidence" value="ECO:0007669"/>
    <property type="project" value="InterPro"/>
</dbReference>
<evidence type="ECO:0000256" key="3">
    <source>
        <dbReference type="ARBA" id="ARBA00023159"/>
    </source>
</evidence>
<dbReference type="SUPFAM" id="SSF51215">
    <property type="entry name" value="Regulatory protein AraC"/>
    <property type="match status" value="1"/>
</dbReference>
<dbReference type="PANTHER" id="PTHR46796:SF2">
    <property type="entry name" value="TRANSCRIPTIONAL REGULATORY PROTEIN"/>
    <property type="match status" value="1"/>
</dbReference>
<dbReference type="GO" id="GO:0003700">
    <property type="term" value="F:DNA-binding transcription factor activity"/>
    <property type="evidence" value="ECO:0007669"/>
    <property type="project" value="InterPro"/>
</dbReference>
<dbReference type="InterPro" id="IPR050204">
    <property type="entry name" value="AraC_XylS_family_regulators"/>
</dbReference>
<accession>A0A5N6C0A4</accession>
<keyword evidence="4" id="KW-0804">Transcription</keyword>
<keyword evidence="2" id="KW-0238">DNA-binding</keyword>
<reference evidence="6 7" key="1">
    <citation type="submission" date="2019-10" db="EMBL/GenBank/DDBJ databases">
        <title>Nonomuraea sp. nov., isolated from Phyllanthus amarus.</title>
        <authorList>
            <person name="Klykleung N."/>
            <person name="Tanasupawat S."/>
        </authorList>
    </citation>
    <scope>NUCLEOTIDE SEQUENCE [LARGE SCALE GENOMIC DNA]</scope>
    <source>
        <strain evidence="6 7">CR1-09</strain>
    </source>
</reference>
<gene>
    <name evidence="6" type="ORF">FH610_009220</name>
</gene>
<dbReference type="AlphaFoldDB" id="A0A5N6C0A4"/>
<dbReference type="PROSITE" id="PS00041">
    <property type="entry name" value="HTH_ARAC_FAMILY_1"/>
    <property type="match status" value="1"/>
</dbReference>
<dbReference type="InterPro" id="IPR018060">
    <property type="entry name" value="HTH_AraC"/>
</dbReference>
<keyword evidence="3" id="KW-0010">Activator</keyword>
<comment type="caution">
    <text evidence="6">The sequence shown here is derived from an EMBL/GenBank/DDBJ whole genome shotgun (WGS) entry which is preliminary data.</text>
</comment>
<dbReference type="SMART" id="SM00342">
    <property type="entry name" value="HTH_ARAC"/>
    <property type="match status" value="1"/>
</dbReference>
<keyword evidence="7" id="KW-1185">Reference proteome</keyword>
<dbReference type="InterPro" id="IPR037923">
    <property type="entry name" value="HTH-like"/>
</dbReference>
<sequence length="257" mass="27999">MHAHFARHVYHRHSHETYSFGVTEEGNQAFTCRGAAHTSVTGMVMAFNPDDPHDGHAADALGFTYRIVHIGPELVTGVLGDLAGRETGPPLFPHPVVRDAVLAAGLRALHTALLAGAGALRRDELLTAVVSSIVRRAATRPVRVREATSADARRIADRVRSRLQDAPLAEVTADDLAAVTGRSRFAVYRAFRAVYGMAPSDYQRLLRLRTARRLIAQGRSLSETAAEAGFADQSHLTRWFVRCYGISPGDYRAAIPI</sequence>
<dbReference type="EMBL" id="VDMA02000004">
    <property type="protein sequence ID" value="KAB8186179.1"/>
    <property type="molecule type" value="Genomic_DNA"/>
</dbReference>
<feature type="domain" description="HTH araC/xylS-type" evidence="5">
    <location>
        <begin position="153"/>
        <end position="254"/>
    </location>
</feature>